<reference evidence="2 3" key="1">
    <citation type="submission" date="2018-06" db="EMBL/GenBank/DDBJ databases">
        <authorList>
            <consortium name="Pathogen Informatics"/>
            <person name="Doyle S."/>
        </authorList>
    </citation>
    <scope>NUCLEOTIDE SEQUENCE [LARGE SCALE GENOMIC DNA]</scope>
    <source>
        <strain evidence="2 3">NCTC11009</strain>
    </source>
</reference>
<organism evidence="2 3">
    <name type="scientific">Oligella urethralis</name>
    <dbReference type="NCBI Taxonomy" id="90245"/>
    <lineage>
        <taxon>Bacteria</taxon>
        <taxon>Pseudomonadati</taxon>
        <taxon>Pseudomonadota</taxon>
        <taxon>Betaproteobacteria</taxon>
        <taxon>Burkholderiales</taxon>
        <taxon>Alcaligenaceae</taxon>
        <taxon>Oligella</taxon>
    </lineage>
</organism>
<sequence length="900" mass="106156">MQFEVRGLDIEWDESQRLVSIKKSHLPHQVYGDSGVFAVETVTFPKVAHFIGFRILNEKILHTPFFILGDLKEELIQLKDPLSNEIWWIQKGVWQKQYNKFVPESYRTAGRLELIIQDQRLIIQNNTNNFTVEELERFLALFKNNLWEIILNTNSVISANVEKNVPNVFNADVLECIDRVIHAAQKICKEPKFFLKEKQGLAPRNKVKPVARTFRELTTKKNLKLVSSRKHFTSFDTPENRYIHYCIDRLFFLINKMMERSEALVEQCNKLSNKYTDDSEKLKRIKNKKIDKEVFDAEIAEKRKKIESINGQLAEALSDASVENIYEDEYSYYSNSYEKQTLRNSKYGTFQLTINSIYSGTKNSFFCNQINGENVHIKLKNYPEKYLVIVYPTAIFNILKKLEKSSLEIEISGYFNAGVKISKKNGTKYYEYYWTRIDSIKLNTDFFRQLEEQRQIYEESNWSVELKESEKKELLQEAKSFAFRAQEYRKGAKNYLGIYEKTKQQFHKLRELKFAFKSLNIRKNNHYPNTMVFVQNPDYSAVRSNFKKFQELSNLTTSHLEDMIIVEQLGLINVSILYERWVLLQIIKVLTESFRLKMEHGWKDKLISSILNKQYNIDFKTHIASSKLDIILSYEKELPNGRRPDFILDIVQTIPEVPNTKKGEVNLDSWFNDEDLSIKPLYHAIDCTKGNKAKLISSRLVMDAKFYDDSHEQYLKDTLDKLYISKDYSEKERNKVFIIHPSRNAITERTSPFRWNVNCDYGHVSPNKHKKGHIFLIPSEKYSSMDNLKRLIVMHLQDALSIRYKQVPNNDYIKGFFCVHCGNTEEEKLSFTHGKTIGDGDKWQIRCLSCDGVFWQNFCFNCQTRLFKNGFLWTYHRTYAEQMSNCRCPKCDADLYDLQR</sequence>
<keyword evidence="1" id="KW-0175">Coiled coil</keyword>
<evidence type="ECO:0000313" key="3">
    <source>
        <dbReference type="Proteomes" id="UP000250242"/>
    </source>
</evidence>
<name>A0A2X1UNH0_9BURK</name>
<dbReference type="RefSeq" id="WP_113062742.1">
    <property type="nucleotide sequence ID" value="NZ_UATH01000001.1"/>
</dbReference>
<evidence type="ECO:0000256" key="1">
    <source>
        <dbReference type="SAM" id="Coils"/>
    </source>
</evidence>
<feature type="coiled-coil region" evidence="1">
    <location>
        <begin position="254"/>
        <end position="319"/>
    </location>
</feature>
<dbReference type="AlphaFoldDB" id="A0A2X1UNH0"/>
<dbReference type="Proteomes" id="UP000250242">
    <property type="component" value="Unassembled WGS sequence"/>
</dbReference>
<evidence type="ECO:0000313" key="2">
    <source>
        <dbReference type="EMBL" id="SPY08608.1"/>
    </source>
</evidence>
<proteinExistence type="predicted"/>
<gene>
    <name evidence="2" type="ORF">NCTC11009_01837</name>
</gene>
<protein>
    <submittedName>
        <fullName evidence="2">Protein of uncharacterized function (DUF524)</fullName>
    </submittedName>
</protein>
<accession>A0A2X1UNH0</accession>
<dbReference type="EMBL" id="UATH01000001">
    <property type="protein sequence ID" value="SPY08608.1"/>
    <property type="molecule type" value="Genomic_DNA"/>
</dbReference>